<dbReference type="InterPro" id="IPR029062">
    <property type="entry name" value="Class_I_gatase-like"/>
</dbReference>
<proteinExistence type="predicted"/>
<keyword evidence="3" id="KW-1185">Reference proteome</keyword>
<protein>
    <submittedName>
        <fullName evidence="2">Uncharacterized protein</fullName>
    </submittedName>
</protein>
<reference evidence="2" key="1">
    <citation type="submission" date="2021-09" db="EMBL/GenBank/DDBJ databases">
        <authorList>
            <consortium name="AG Swart"/>
            <person name="Singh M."/>
            <person name="Singh A."/>
            <person name="Seah K."/>
            <person name="Emmerich C."/>
        </authorList>
    </citation>
    <scope>NUCLEOTIDE SEQUENCE</scope>
    <source>
        <strain evidence="2">ATCC30299</strain>
    </source>
</reference>
<accession>A0AAU9JSN2</accession>
<feature type="region of interest" description="Disordered" evidence="1">
    <location>
        <begin position="409"/>
        <end position="429"/>
    </location>
</feature>
<sequence length="655" mass="74461">MRVLIVDGFADNPESRRSAAIFKSLIREAFTHQKMYNVQDIEFIEVDRDSIDTYLYELNTGYLSRDAEKLFDHLDFVFIDGESNMLPWLRKARKFLTLVRMCKRTNKIMFACTFAMQMLVYLCATNYNIDRVINGKGKGSSIAEINKIPKETLNKLTLGDAFLDSSTGDIYCYDPHRGEFYPVSNAGIHNHKAAQENEKVSKAMIKSHQYWAKNFDSPDDVYIGKSSETKCRIFKQYVQHWLVKGLGFNEFLVPSLNQWDVHPVNATIKGNVYTVFAESSRGPQIIVHRNAVGVQFHPNPKYPATFTVLKNFVIHMMSRFQNETAKLDLPLSIVTKAGVGISTSMGAISRFSSDNGTLMNSPSTMDMNNTYGLRANEAKHSGFAFSLRGGEPLTVKINATTSEAIKLQGSSPMGLRPKSSNMDSFDSHNSSEVSIYSHHSIKRKNTNKKVGFAKKDSVTTRENPILDDRIIKPIQSEYINTLGADFIESLPTAWKSKKEIRSFLHPGYDIGNMPKKGNIMNGQNLTLARNDFEYYEKPLVKIVMSPRPYCRYNKEFKGTETDTFAKTRTSSFVNLGNTIRNDGSPFIEPDKRKIQEEIKDKEKWVAKSDFSRVFSASQGVRPVGYNSPSTPYYEHKFRDEDKTKWIYGAFKTASY</sequence>
<dbReference type="Proteomes" id="UP001162131">
    <property type="component" value="Unassembled WGS sequence"/>
</dbReference>
<dbReference type="AlphaFoldDB" id="A0AAU9JSN2"/>
<evidence type="ECO:0000313" key="3">
    <source>
        <dbReference type="Proteomes" id="UP001162131"/>
    </source>
</evidence>
<name>A0AAU9JSN2_9CILI</name>
<evidence type="ECO:0000313" key="2">
    <source>
        <dbReference type="EMBL" id="CAG9330258.1"/>
    </source>
</evidence>
<evidence type="ECO:0000256" key="1">
    <source>
        <dbReference type="SAM" id="MobiDB-lite"/>
    </source>
</evidence>
<feature type="compositionally biased region" description="Polar residues" evidence="1">
    <location>
        <begin position="418"/>
        <end position="429"/>
    </location>
</feature>
<dbReference type="SUPFAM" id="SSF52317">
    <property type="entry name" value="Class I glutamine amidotransferase-like"/>
    <property type="match status" value="1"/>
</dbReference>
<gene>
    <name evidence="2" type="ORF">BSTOLATCC_MIC50857</name>
</gene>
<comment type="caution">
    <text evidence="2">The sequence shown here is derived from an EMBL/GenBank/DDBJ whole genome shotgun (WGS) entry which is preliminary data.</text>
</comment>
<organism evidence="2 3">
    <name type="scientific">Blepharisma stoltei</name>
    <dbReference type="NCBI Taxonomy" id="1481888"/>
    <lineage>
        <taxon>Eukaryota</taxon>
        <taxon>Sar</taxon>
        <taxon>Alveolata</taxon>
        <taxon>Ciliophora</taxon>
        <taxon>Postciliodesmatophora</taxon>
        <taxon>Heterotrichea</taxon>
        <taxon>Heterotrichida</taxon>
        <taxon>Blepharismidae</taxon>
        <taxon>Blepharisma</taxon>
    </lineage>
</organism>
<dbReference type="EMBL" id="CAJZBQ010000051">
    <property type="protein sequence ID" value="CAG9330258.1"/>
    <property type="molecule type" value="Genomic_DNA"/>
</dbReference>